<feature type="binding site" evidence="9">
    <location>
        <begin position="282"/>
        <end position="284"/>
    </location>
    <ligand>
        <name>ATP</name>
        <dbReference type="ChEBI" id="CHEBI:30616"/>
    </ligand>
</feature>
<dbReference type="GO" id="GO:0005829">
    <property type="term" value="C:cytosol"/>
    <property type="evidence" value="ECO:0007669"/>
    <property type="project" value="TreeGrafter"/>
</dbReference>
<dbReference type="GO" id="GO:0006083">
    <property type="term" value="P:acetate metabolic process"/>
    <property type="evidence" value="ECO:0007669"/>
    <property type="project" value="TreeGrafter"/>
</dbReference>
<comment type="function">
    <text evidence="9">Catalyzes the formation of acetyl phosphate from acetate and ATP. Can also catalyze the reverse reaction.</text>
</comment>
<protein>
    <recommendedName>
        <fullName evidence="9">Acetate kinase</fullName>
        <ecNumber evidence="9">2.7.2.1</ecNumber>
    </recommendedName>
    <alternativeName>
        <fullName evidence="9">Acetokinase</fullName>
    </alternativeName>
</protein>
<dbReference type="PROSITE" id="PS01076">
    <property type="entry name" value="ACETATE_KINASE_2"/>
    <property type="match status" value="1"/>
</dbReference>
<dbReference type="InterPro" id="IPR004372">
    <property type="entry name" value="Ac/propionate_kinase"/>
</dbReference>
<dbReference type="GO" id="GO:0000287">
    <property type="term" value="F:magnesium ion binding"/>
    <property type="evidence" value="ECO:0007669"/>
    <property type="project" value="UniProtKB-UniRule"/>
</dbReference>
<dbReference type="HAMAP" id="MF_00020">
    <property type="entry name" value="Acetate_kinase"/>
    <property type="match status" value="1"/>
</dbReference>
<dbReference type="GO" id="GO:0005524">
    <property type="term" value="F:ATP binding"/>
    <property type="evidence" value="ECO:0007669"/>
    <property type="project" value="UniProtKB-KW"/>
</dbReference>
<dbReference type="InterPro" id="IPR000890">
    <property type="entry name" value="Aliphatic_acid_kin_short-chain"/>
</dbReference>
<keyword evidence="7 9" id="KW-0067">ATP-binding</keyword>
<dbReference type="EMBL" id="QRGA01000005">
    <property type="protein sequence ID" value="RDU99335.1"/>
    <property type="molecule type" value="Genomic_DNA"/>
</dbReference>
<comment type="subunit">
    <text evidence="9">Homodimer.</text>
</comment>
<keyword evidence="3 9" id="KW-0808">Transferase</keyword>
<dbReference type="RefSeq" id="WP_115533310.1">
    <property type="nucleotide sequence ID" value="NZ_QRGA01000005.1"/>
</dbReference>
<feature type="binding site" evidence="9">
    <location>
        <position position="10"/>
    </location>
    <ligand>
        <name>Mg(2+)</name>
        <dbReference type="ChEBI" id="CHEBI:18420"/>
    </ligand>
</feature>
<feature type="binding site" evidence="9">
    <location>
        <position position="378"/>
    </location>
    <ligand>
        <name>Mg(2+)</name>
        <dbReference type="ChEBI" id="CHEBI:18420"/>
    </ligand>
</feature>
<evidence type="ECO:0000256" key="9">
    <source>
        <dbReference type="HAMAP-Rule" id="MF_00020"/>
    </source>
</evidence>
<comment type="caution">
    <text evidence="11">The sequence shown here is derived from an EMBL/GenBank/DDBJ whole genome shotgun (WGS) entry which is preliminary data.</text>
</comment>
<evidence type="ECO:0000256" key="5">
    <source>
        <dbReference type="ARBA" id="ARBA00022741"/>
    </source>
</evidence>
<keyword evidence="2 9" id="KW-0963">Cytoplasm</keyword>
<dbReference type="Proteomes" id="UP000256838">
    <property type="component" value="Unassembled WGS sequence"/>
</dbReference>
<dbReference type="GO" id="GO:0006085">
    <property type="term" value="P:acetyl-CoA biosynthetic process"/>
    <property type="evidence" value="ECO:0007669"/>
    <property type="project" value="UniProtKB-UniRule"/>
</dbReference>
<dbReference type="InterPro" id="IPR043129">
    <property type="entry name" value="ATPase_NBD"/>
</dbReference>
<dbReference type="UniPathway" id="UPA00340">
    <property type="reaction ID" value="UER00458"/>
</dbReference>
<feature type="site" description="Transition state stabilizer" evidence="9">
    <location>
        <position position="180"/>
    </location>
</feature>
<proteinExistence type="inferred from homology"/>
<evidence type="ECO:0000256" key="10">
    <source>
        <dbReference type="RuleBase" id="RU003835"/>
    </source>
</evidence>
<keyword evidence="8 9" id="KW-0460">Magnesium</keyword>
<dbReference type="AlphaFoldDB" id="A0A3D8K383"/>
<accession>A0A3D8K383</accession>
<feature type="binding site" evidence="9">
    <location>
        <begin position="327"/>
        <end position="331"/>
    </location>
    <ligand>
        <name>ATP</name>
        <dbReference type="ChEBI" id="CHEBI:30616"/>
    </ligand>
</feature>
<dbReference type="PIRSF" id="PIRSF000722">
    <property type="entry name" value="Acetate_prop_kin"/>
    <property type="match status" value="1"/>
</dbReference>
<reference evidence="11 12" key="1">
    <citation type="submission" date="2018-08" db="EMBL/GenBank/DDBJ databases">
        <title>Paraburkholderia sp. DHOM06 isolated from forest soil.</title>
        <authorList>
            <person name="Gao Z.-H."/>
            <person name="Qiu L.-H."/>
        </authorList>
    </citation>
    <scope>NUCLEOTIDE SEQUENCE [LARGE SCALE GENOMIC DNA]</scope>
    <source>
        <strain evidence="11 12">DHOM06</strain>
    </source>
</reference>
<keyword evidence="5 9" id="KW-0547">Nucleotide-binding</keyword>
<feature type="binding site" evidence="9">
    <location>
        <position position="92"/>
    </location>
    <ligand>
        <name>substrate</name>
    </ligand>
</feature>
<keyword evidence="4 9" id="KW-0479">Metal-binding</keyword>
<feature type="site" description="Transition state stabilizer" evidence="9">
    <location>
        <position position="240"/>
    </location>
</feature>
<organism evidence="11 12">
    <name type="scientific">Trinickia dinghuensis</name>
    <dbReference type="NCBI Taxonomy" id="2291023"/>
    <lineage>
        <taxon>Bacteria</taxon>
        <taxon>Pseudomonadati</taxon>
        <taxon>Pseudomonadota</taxon>
        <taxon>Betaproteobacteria</taxon>
        <taxon>Burkholderiales</taxon>
        <taxon>Burkholderiaceae</taxon>
        <taxon>Trinickia</taxon>
    </lineage>
</organism>
<name>A0A3D8K383_9BURK</name>
<evidence type="ECO:0000256" key="6">
    <source>
        <dbReference type="ARBA" id="ARBA00022777"/>
    </source>
</evidence>
<comment type="catalytic activity">
    <reaction evidence="9">
        <text>acetate + ATP = acetyl phosphate + ADP</text>
        <dbReference type="Rhea" id="RHEA:11352"/>
        <dbReference type="ChEBI" id="CHEBI:22191"/>
        <dbReference type="ChEBI" id="CHEBI:30089"/>
        <dbReference type="ChEBI" id="CHEBI:30616"/>
        <dbReference type="ChEBI" id="CHEBI:456216"/>
        <dbReference type="EC" id="2.7.2.1"/>
    </reaction>
</comment>
<feature type="binding site" evidence="9">
    <location>
        <begin position="207"/>
        <end position="211"/>
    </location>
    <ligand>
        <name>ATP</name>
        <dbReference type="ChEBI" id="CHEBI:30616"/>
    </ligand>
</feature>
<evidence type="ECO:0000256" key="7">
    <source>
        <dbReference type="ARBA" id="ARBA00022840"/>
    </source>
</evidence>
<comment type="similarity">
    <text evidence="1 9 10">Belongs to the acetokinase family.</text>
</comment>
<dbReference type="OrthoDB" id="9802453at2"/>
<feature type="binding site" evidence="9">
    <location>
        <position position="17"/>
    </location>
    <ligand>
        <name>ATP</name>
        <dbReference type="ChEBI" id="CHEBI:30616"/>
    </ligand>
</feature>
<evidence type="ECO:0000256" key="2">
    <source>
        <dbReference type="ARBA" id="ARBA00022490"/>
    </source>
</evidence>
<feature type="active site" description="Proton donor/acceptor" evidence="9">
    <location>
        <position position="149"/>
    </location>
</feature>
<sequence length="393" mass="42703">MNDPLLLTFNPGSSTIKFGLFRLTDRSPIRIGGGNIDFRRVPLELDISNGGEAIRVPLSAPLTDDLHAVIDQTLDWFKAHFSLDDFTSVGHRVVHGGDRFTTPVVIDDRTLAGIEELVPLAPLHQPQSVRLIRAIRTLRPHLRQSASFDTAFHQAQPSLVRRFAIPRRFFDAGIKRYGFHGLSYQFISTQLENLFPALARRKIVIAHLGSGASLCALDEGVSRDTSMGFSTLDGIPMATRCGALDAGVVLHLLEQRKCSLTEVETLLYHQSGLLGVSGISADTRELLASERPEAREALDLFSFRIAGEVARLATTLGGLDALVFTAGIGEHQPAIRAAVCERLSWLGIQIDTQSNKSNGRVIHCAGSSAAVLVIATDEEHVIAQEAASILHGD</sequence>
<dbReference type="SUPFAM" id="SSF53067">
    <property type="entry name" value="Actin-like ATPase domain"/>
    <property type="match status" value="2"/>
</dbReference>
<keyword evidence="6 9" id="KW-0418">Kinase</keyword>
<evidence type="ECO:0000256" key="4">
    <source>
        <dbReference type="ARBA" id="ARBA00022723"/>
    </source>
</evidence>
<gene>
    <name evidence="9" type="primary">ackA</name>
    <name evidence="11" type="ORF">DWV00_09510</name>
</gene>
<comment type="cofactor">
    <cofactor evidence="9">
        <name>Mg(2+)</name>
        <dbReference type="ChEBI" id="CHEBI:18420"/>
    </cofactor>
    <cofactor evidence="9">
        <name>Mn(2+)</name>
        <dbReference type="ChEBI" id="CHEBI:29035"/>
    </cofactor>
    <text evidence="9">Mg(2+). Can also accept Mn(2+).</text>
</comment>
<comment type="pathway">
    <text evidence="9">Metabolic intermediate biosynthesis; acetyl-CoA biosynthesis; acetyl-CoA from acetate: step 1/2.</text>
</comment>
<evidence type="ECO:0000256" key="8">
    <source>
        <dbReference type="ARBA" id="ARBA00022842"/>
    </source>
</evidence>
<evidence type="ECO:0000313" key="11">
    <source>
        <dbReference type="EMBL" id="RDU99335.1"/>
    </source>
</evidence>
<dbReference type="NCBIfam" id="NF005462">
    <property type="entry name" value="PRK07058.1"/>
    <property type="match status" value="1"/>
</dbReference>
<dbReference type="InterPro" id="IPR023865">
    <property type="entry name" value="Aliphatic_acid_kinase_CS"/>
</dbReference>
<evidence type="ECO:0000256" key="3">
    <source>
        <dbReference type="ARBA" id="ARBA00022679"/>
    </source>
</evidence>
<keyword evidence="12" id="KW-1185">Reference proteome</keyword>
<evidence type="ECO:0000256" key="1">
    <source>
        <dbReference type="ARBA" id="ARBA00008748"/>
    </source>
</evidence>
<dbReference type="GO" id="GO:0008776">
    <property type="term" value="F:acetate kinase activity"/>
    <property type="evidence" value="ECO:0007669"/>
    <property type="project" value="UniProtKB-UniRule"/>
</dbReference>
<dbReference type="Gene3D" id="3.30.420.40">
    <property type="match status" value="2"/>
</dbReference>
<dbReference type="PANTHER" id="PTHR21060">
    <property type="entry name" value="ACETATE KINASE"/>
    <property type="match status" value="1"/>
</dbReference>
<dbReference type="Pfam" id="PF00871">
    <property type="entry name" value="Acetate_kinase"/>
    <property type="match status" value="1"/>
</dbReference>
<dbReference type="PRINTS" id="PR00471">
    <property type="entry name" value="ACETATEKNASE"/>
</dbReference>
<dbReference type="NCBIfam" id="TIGR00016">
    <property type="entry name" value="ackA"/>
    <property type="match status" value="1"/>
</dbReference>
<dbReference type="PANTHER" id="PTHR21060:SF21">
    <property type="entry name" value="ACETATE KINASE"/>
    <property type="match status" value="1"/>
</dbReference>
<comment type="subcellular location">
    <subcellularLocation>
        <location evidence="9">Cytoplasm</location>
    </subcellularLocation>
</comment>
<evidence type="ECO:0000313" key="12">
    <source>
        <dbReference type="Proteomes" id="UP000256838"/>
    </source>
</evidence>
<dbReference type="EC" id="2.7.2.1" evidence="9"/>